<sequence length="233" mass="27719">MKYIVSLLIFLSAFSLNAQIELNQLNYGGGGKYTDLMAVINPSNIKGSPLGFDEWRKGRFVVVGGDTSTYFLINYHTEKDQLYLKKIGTEEIFETNEDLIEVLLLENFEGEVETFVKVDWHSFKRFPDYSKYCQQLIMKENFQLIKYRDKVLERPDMKQDSYSGPKIEEYVLKERYFWRNSDKQPYEEISLSRSSLKLIFSETQEERMKQYLKKNRVKWNRETEVLQMLEAIL</sequence>
<evidence type="ECO:0000313" key="2">
    <source>
        <dbReference type="EMBL" id="GHE67955.1"/>
    </source>
</evidence>
<organism evidence="2 3">
    <name type="scientific">Roseivirga thermotolerans</name>
    <dbReference type="NCBI Taxonomy" id="1758176"/>
    <lineage>
        <taxon>Bacteria</taxon>
        <taxon>Pseudomonadati</taxon>
        <taxon>Bacteroidota</taxon>
        <taxon>Cytophagia</taxon>
        <taxon>Cytophagales</taxon>
        <taxon>Roseivirgaceae</taxon>
        <taxon>Roseivirga</taxon>
    </lineage>
</organism>
<name>A0ABQ3I9V5_9BACT</name>
<proteinExistence type="predicted"/>
<evidence type="ECO:0000256" key="1">
    <source>
        <dbReference type="SAM" id="SignalP"/>
    </source>
</evidence>
<comment type="caution">
    <text evidence="2">The sequence shown here is derived from an EMBL/GenBank/DDBJ whole genome shotgun (WGS) entry which is preliminary data.</text>
</comment>
<reference evidence="3" key="1">
    <citation type="journal article" date="2019" name="Int. J. Syst. Evol. Microbiol.">
        <title>The Global Catalogue of Microorganisms (GCM) 10K type strain sequencing project: providing services to taxonomists for standard genome sequencing and annotation.</title>
        <authorList>
            <consortium name="The Broad Institute Genomics Platform"/>
            <consortium name="The Broad Institute Genome Sequencing Center for Infectious Disease"/>
            <person name="Wu L."/>
            <person name="Ma J."/>
        </authorList>
    </citation>
    <scope>NUCLEOTIDE SEQUENCE [LARGE SCALE GENOMIC DNA]</scope>
    <source>
        <strain evidence="3">CGMCC 1.15111</strain>
    </source>
</reference>
<evidence type="ECO:0000313" key="3">
    <source>
        <dbReference type="Proteomes" id="UP000658258"/>
    </source>
</evidence>
<feature type="signal peptide" evidence="1">
    <location>
        <begin position="1"/>
        <end position="18"/>
    </location>
</feature>
<protein>
    <submittedName>
        <fullName evidence="2">Uncharacterized protein</fullName>
    </submittedName>
</protein>
<accession>A0ABQ3I9V5</accession>
<dbReference type="Proteomes" id="UP000658258">
    <property type="component" value="Unassembled WGS sequence"/>
</dbReference>
<feature type="chain" id="PRO_5045668748" evidence="1">
    <location>
        <begin position="19"/>
        <end position="233"/>
    </location>
</feature>
<dbReference type="RefSeq" id="WP_189630546.1">
    <property type="nucleotide sequence ID" value="NZ_BNAG01000003.1"/>
</dbReference>
<dbReference type="EMBL" id="BNAG01000003">
    <property type="protein sequence ID" value="GHE67955.1"/>
    <property type="molecule type" value="Genomic_DNA"/>
</dbReference>
<gene>
    <name evidence="2" type="ORF">GCM10011340_24510</name>
</gene>
<keyword evidence="3" id="KW-1185">Reference proteome</keyword>
<keyword evidence="1" id="KW-0732">Signal</keyword>